<feature type="transmembrane region" description="Helical" evidence="6">
    <location>
        <begin position="321"/>
        <end position="342"/>
    </location>
</feature>
<feature type="domain" description="MacB-like periplasmic core" evidence="8">
    <location>
        <begin position="20"/>
        <end position="232"/>
    </location>
</feature>
<evidence type="ECO:0000256" key="1">
    <source>
        <dbReference type="ARBA" id="ARBA00004651"/>
    </source>
</evidence>
<dbReference type="GO" id="GO:0005886">
    <property type="term" value="C:plasma membrane"/>
    <property type="evidence" value="ECO:0007669"/>
    <property type="project" value="UniProtKB-SubCell"/>
</dbReference>
<evidence type="ECO:0000313" key="10">
    <source>
        <dbReference type="Proteomes" id="UP000033047"/>
    </source>
</evidence>
<feature type="transmembrane region" description="Helical" evidence="6">
    <location>
        <begin position="21"/>
        <end position="42"/>
    </location>
</feature>
<dbReference type="Pfam" id="PF12704">
    <property type="entry name" value="MacB_PCD"/>
    <property type="match status" value="1"/>
</dbReference>
<dbReference type="PANTHER" id="PTHR30572:SF18">
    <property type="entry name" value="ABC-TYPE MACROLIDE FAMILY EXPORT SYSTEM PERMEASE COMPONENT 2"/>
    <property type="match status" value="1"/>
</dbReference>
<evidence type="ECO:0000259" key="8">
    <source>
        <dbReference type="Pfam" id="PF12704"/>
    </source>
</evidence>
<dbReference type="Proteomes" id="UP000033047">
    <property type="component" value="Unassembled WGS sequence"/>
</dbReference>
<proteinExistence type="predicted"/>
<evidence type="ECO:0000256" key="6">
    <source>
        <dbReference type="SAM" id="Phobius"/>
    </source>
</evidence>
<evidence type="ECO:0000256" key="4">
    <source>
        <dbReference type="ARBA" id="ARBA00022989"/>
    </source>
</evidence>
<gene>
    <name evidence="9" type="ORF">HMPREF1535_01105</name>
</gene>
<feature type="transmembrane region" description="Helical" evidence="6">
    <location>
        <begin position="275"/>
        <end position="300"/>
    </location>
</feature>
<feature type="transmembrane region" description="Helical" evidence="6">
    <location>
        <begin position="668"/>
        <end position="690"/>
    </location>
</feature>
<dbReference type="PANTHER" id="PTHR30572">
    <property type="entry name" value="MEMBRANE COMPONENT OF TRANSPORTER-RELATED"/>
    <property type="match status" value="1"/>
</dbReference>
<evidence type="ECO:0000259" key="7">
    <source>
        <dbReference type="Pfam" id="PF02687"/>
    </source>
</evidence>
<feature type="transmembrane region" description="Helical" evidence="6">
    <location>
        <begin position="754"/>
        <end position="774"/>
    </location>
</feature>
<dbReference type="PATRIC" id="fig|927665.4.peg.1129"/>
<sequence>MYMKIILLAIRSLMRFRLYTVINVLGLALSLACVIIISRYVYSEATTDHFNTHHERIYLSVRQWESGERIPLLFTTDNVVLKKNYINPLDIPEIEKRTSFVSLSNVEIQVDENKFKAHVLATDTAFLQILDFPLVEGNRTQLLADPKGAVITNRFARKLFGKENPIGKNVDYNGNILTIQGIIGETETPSSLTFDLLISKELQWRWPPVNYFSVALAYPGIDADRINEKLKAENHKAAQKTFSFRVIPLDKLYMDKAVDKGVNTFRQGNPDSLKILSFVAILLLLIGLFNFIHINSVVIIKRGRELGMKKVFGARPAQLFIQLYAENLVLTTISLFLSWMIIEITLPIQENQLGITATVGSSFNMILTVILLLGLPLIITLYPFFNYSFRQTIRSLQGVPPGKNKMATRSLFLVVQYVITCCLIISSIFFMKQLHFMLHADLGYRTKDIIKAWFIRPSSKMFYGEEEQKQTESVSSAIQETLKASPLFQSFSYGESPYELPTDNYDKVSMRIPGGEWQEVLHVKLYKSFFDLYQIPVFADGFPKSEKEILMNETAKKLFSKGGIPPTELEKDSYDGISSLLVKGFTPEFQVVHLSQRNLPVIMTFKDVQNELYYPGKLMASIVPGRRPEAIKLLKELHDKTIGGEFEYTFVEDEISAMYEKDRLVARIYSVFTLVSILISSMGLFSLSLFDIQQRYKEIAIRKVNGATTGAIMNLLLRKYYKLLGFSFLIATPLSWLAITRYLENFANKAPLSWWIFAIAFLITAGISLLTLIWQIRKAARTNPAKAIKTE</sequence>
<keyword evidence="4 6" id="KW-1133">Transmembrane helix</keyword>
<comment type="caution">
    <text evidence="9">The sequence shown here is derived from an EMBL/GenBank/DDBJ whole genome shotgun (WGS) entry which is preliminary data.</text>
</comment>
<feature type="domain" description="ABC3 transporter permease C-terminal" evidence="7">
    <location>
        <begin position="278"/>
        <end position="389"/>
    </location>
</feature>
<evidence type="ECO:0000313" key="9">
    <source>
        <dbReference type="EMBL" id="KKB57658.1"/>
    </source>
</evidence>
<keyword evidence="5 6" id="KW-0472">Membrane</keyword>
<evidence type="ECO:0000256" key="5">
    <source>
        <dbReference type="ARBA" id="ARBA00023136"/>
    </source>
</evidence>
<dbReference type="Pfam" id="PF02687">
    <property type="entry name" value="FtsX"/>
    <property type="match status" value="2"/>
</dbReference>
<protein>
    <submittedName>
        <fullName evidence="9">Uncharacterized protein</fullName>
    </submittedName>
</protein>
<accession>A0A0F5JIT3</accession>
<feature type="transmembrane region" description="Helical" evidence="6">
    <location>
        <begin position="411"/>
        <end position="431"/>
    </location>
</feature>
<feature type="domain" description="ABC3 transporter permease C-terminal" evidence="7">
    <location>
        <begin position="671"/>
        <end position="784"/>
    </location>
</feature>
<evidence type="ECO:0000256" key="2">
    <source>
        <dbReference type="ARBA" id="ARBA00022475"/>
    </source>
</evidence>
<keyword evidence="3 6" id="KW-0812">Transmembrane</keyword>
<feature type="transmembrane region" description="Helical" evidence="6">
    <location>
        <begin position="723"/>
        <end position="742"/>
    </location>
</feature>
<dbReference type="AlphaFoldDB" id="A0A0F5JIT3"/>
<dbReference type="STRING" id="927665.HMPREF1535_01105"/>
<dbReference type="InterPro" id="IPR050250">
    <property type="entry name" value="Macrolide_Exporter_MacB"/>
</dbReference>
<keyword evidence="2" id="KW-1003">Cell membrane</keyword>
<dbReference type="InterPro" id="IPR025857">
    <property type="entry name" value="MacB_PCD"/>
</dbReference>
<evidence type="ECO:0000256" key="3">
    <source>
        <dbReference type="ARBA" id="ARBA00022692"/>
    </source>
</evidence>
<organism evidence="9 10">
    <name type="scientific">Parabacteroides goldsteinii DSM 19448 = WAL 12034</name>
    <dbReference type="NCBI Taxonomy" id="927665"/>
    <lineage>
        <taxon>Bacteria</taxon>
        <taxon>Pseudomonadati</taxon>
        <taxon>Bacteroidota</taxon>
        <taxon>Bacteroidia</taxon>
        <taxon>Bacteroidales</taxon>
        <taxon>Tannerellaceae</taxon>
        <taxon>Parabacteroides</taxon>
    </lineage>
</organism>
<name>A0A0F5JIT3_9BACT</name>
<dbReference type="EMBL" id="AQHV01000008">
    <property type="protein sequence ID" value="KKB57658.1"/>
    <property type="molecule type" value="Genomic_DNA"/>
</dbReference>
<reference evidence="9 10" key="1">
    <citation type="submission" date="2013-04" db="EMBL/GenBank/DDBJ databases">
        <title>The Genome Sequence of Parabacteroides goldsteinii DSM 19448.</title>
        <authorList>
            <consortium name="The Broad Institute Genomics Platform"/>
            <person name="Earl A."/>
            <person name="Ward D."/>
            <person name="Feldgarden M."/>
            <person name="Gevers D."/>
            <person name="Martens E."/>
            <person name="Sakamoto M."/>
            <person name="Benno Y."/>
            <person name="Song Y."/>
            <person name="Liu C."/>
            <person name="Lee J."/>
            <person name="Bolanos M."/>
            <person name="Vaisanen M.L."/>
            <person name="Finegold S.M."/>
            <person name="Walker B."/>
            <person name="Young S."/>
            <person name="Zeng Q."/>
            <person name="Gargeya S."/>
            <person name="Fitzgerald M."/>
            <person name="Haas B."/>
            <person name="Abouelleil A."/>
            <person name="Allen A.W."/>
            <person name="Alvarado L."/>
            <person name="Arachchi H.M."/>
            <person name="Berlin A.M."/>
            <person name="Chapman S.B."/>
            <person name="Gainer-Dewar J."/>
            <person name="Goldberg J."/>
            <person name="Griggs A."/>
            <person name="Gujja S."/>
            <person name="Hansen M."/>
            <person name="Howarth C."/>
            <person name="Imamovic A."/>
            <person name="Ireland A."/>
            <person name="Larimer J."/>
            <person name="McCowan C."/>
            <person name="Murphy C."/>
            <person name="Pearson M."/>
            <person name="Poon T.W."/>
            <person name="Priest M."/>
            <person name="Roberts A."/>
            <person name="Saif S."/>
            <person name="Shea T."/>
            <person name="Sisk P."/>
            <person name="Sykes S."/>
            <person name="Wortman J."/>
            <person name="Nusbaum C."/>
            <person name="Birren B."/>
        </authorList>
    </citation>
    <scope>NUCLEOTIDE SEQUENCE [LARGE SCALE GENOMIC DNA]</scope>
    <source>
        <strain evidence="9 10">DSM 19448</strain>
    </source>
</reference>
<dbReference type="PROSITE" id="PS51257">
    <property type="entry name" value="PROKAR_LIPOPROTEIN"/>
    <property type="match status" value="1"/>
</dbReference>
<comment type="subcellular location">
    <subcellularLocation>
        <location evidence="1">Cell membrane</location>
        <topology evidence="1">Multi-pass membrane protein</topology>
    </subcellularLocation>
</comment>
<feature type="transmembrane region" description="Helical" evidence="6">
    <location>
        <begin position="362"/>
        <end position="385"/>
    </location>
</feature>
<dbReference type="InterPro" id="IPR003838">
    <property type="entry name" value="ABC3_permease_C"/>
</dbReference>
<dbReference type="GO" id="GO:0022857">
    <property type="term" value="F:transmembrane transporter activity"/>
    <property type="evidence" value="ECO:0007669"/>
    <property type="project" value="TreeGrafter"/>
</dbReference>
<dbReference type="HOGENOM" id="CLU_008713_1_1_10"/>